<proteinExistence type="inferred from homology"/>
<keyword evidence="11" id="KW-0408">Iron</keyword>
<sequence>MRRIVVVGNGMVGARFADEVRRRGGARLTVVGAETHPAYNRVLLSTVLAGGIDPAAIALPVADHVDVRSGTAAVSLHPATRTLTLADGTPLPYDDLVLATGSRAWLPPVAGVPGPGVVGFRDLDDCLAILDMARPGARLVVLGGGLLGLEAARGLAARGVEVTVVHPAGHLMERQLDAGAGAVLAEVVAELGVQVQLGVGAVSWAAGTGLTCDDGTVIAADGLVVAAGVRAETTLASDAGARVDRGIVVDDRLRTSLEHVYAIGDCAQHDGAPAGLVQPGWDQAAVLADLLTGADPTARYRGTRAVTRLKASGIDLTAVGDVHADDDTVELLRLTDSRRGRYAKLALRDDRVVGGIMIGFPDAAASMIQLHDNGSPAPSDRLALLLGRALPGEATPTSDPGHLPAAAVVCRCNTVTKGSLVAAWRAGATDLTALRGATRAATGCGSCAGTVEGICAWLAATDTPAPTRDESHERPVAAAQLRERAVRAESGELHERHSRAIQLPDCAVRSEESTHERTEGAA</sequence>
<evidence type="ECO:0000256" key="11">
    <source>
        <dbReference type="ARBA" id="ARBA00023004"/>
    </source>
</evidence>
<keyword evidence="12" id="KW-0411">Iron-sulfur</keyword>
<evidence type="ECO:0000256" key="3">
    <source>
        <dbReference type="ARBA" id="ARBA00001974"/>
    </source>
</evidence>
<dbReference type="InterPro" id="IPR023753">
    <property type="entry name" value="FAD/NAD-binding_dom"/>
</dbReference>
<dbReference type="Gene3D" id="1.10.10.1100">
    <property type="entry name" value="BFD-like [2Fe-2S]-binding domain"/>
    <property type="match status" value="1"/>
</dbReference>
<evidence type="ECO:0000313" key="16">
    <source>
        <dbReference type="EMBL" id="GEL25506.1"/>
    </source>
</evidence>
<dbReference type="PANTHER" id="PTHR43809">
    <property type="entry name" value="NITRITE REDUCTASE (NADH) LARGE SUBUNIT"/>
    <property type="match status" value="1"/>
</dbReference>
<feature type="domain" description="NADH-rubredoxin oxidoreductase C-terminal" evidence="15">
    <location>
        <begin position="306"/>
        <end position="359"/>
    </location>
</feature>
<dbReference type="SUPFAM" id="SSF51905">
    <property type="entry name" value="FAD/NAD(P)-binding domain"/>
    <property type="match status" value="2"/>
</dbReference>
<evidence type="ECO:0000256" key="5">
    <source>
        <dbReference type="ARBA" id="ARBA00010429"/>
    </source>
</evidence>
<evidence type="ECO:0000256" key="2">
    <source>
        <dbReference type="ARBA" id="ARBA00001966"/>
    </source>
</evidence>
<keyword evidence="10" id="KW-0560">Oxidoreductase</keyword>
<evidence type="ECO:0000259" key="13">
    <source>
        <dbReference type="Pfam" id="PF04324"/>
    </source>
</evidence>
<comment type="cofactor">
    <cofactor evidence="1">
        <name>siroheme</name>
        <dbReference type="ChEBI" id="CHEBI:60052"/>
    </cofactor>
</comment>
<keyword evidence="6" id="KW-0349">Heme</keyword>
<dbReference type="EMBL" id="BJVJ01000056">
    <property type="protein sequence ID" value="GEL25506.1"/>
    <property type="molecule type" value="Genomic_DNA"/>
</dbReference>
<dbReference type="AlphaFoldDB" id="A0A511DL17"/>
<evidence type="ECO:0000256" key="8">
    <source>
        <dbReference type="ARBA" id="ARBA00022723"/>
    </source>
</evidence>
<evidence type="ECO:0000256" key="1">
    <source>
        <dbReference type="ARBA" id="ARBA00001929"/>
    </source>
</evidence>
<evidence type="ECO:0000259" key="14">
    <source>
        <dbReference type="Pfam" id="PF07992"/>
    </source>
</evidence>
<evidence type="ECO:0000256" key="9">
    <source>
        <dbReference type="ARBA" id="ARBA00022827"/>
    </source>
</evidence>
<feature type="domain" description="BFD-like [2Fe-2S]-binding" evidence="13">
    <location>
        <begin position="408"/>
        <end position="454"/>
    </location>
</feature>
<dbReference type="GO" id="GO:0046872">
    <property type="term" value="F:metal ion binding"/>
    <property type="evidence" value="ECO:0007669"/>
    <property type="project" value="UniProtKB-KW"/>
</dbReference>
<evidence type="ECO:0000256" key="12">
    <source>
        <dbReference type="ARBA" id="ARBA00023014"/>
    </source>
</evidence>
<keyword evidence="17" id="KW-1185">Reference proteome</keyword>
<evidence type="ECO:0000256" key="7">
    <source>
        <dbReference type="ARBA" id="ARBA00022630"/>
    </source>
</evidence>
<dbReference type="OrthoDB" id="9768666at2"/>
<evidence type="ECO:0000256" key="4">
    <source>
        <dbReference type="ARBA" id="ARBA00005096"/>
    </source>
</evidence>
<dbReference type="InterPro" id="IPR041575">
    <property type="entry name" value="Rubredoxin_C"/>
</dbReference>
<dbReference type="Gene3D" id="3.50.50.60">
    <property type="entry name" value="FAD/NAD(P)-binding domain"/>
    <property type="match status" value="2"/>
</dbReference>
<comment type="pathway">
    <text evidence="4">Nitrogen metabolism; nitrate reduction (assimilation).</text>
</comment>
<dbReference type="GO" id="GO:0016491">
    <property type="term" value="F:oxidoreductase activity"/>
    <property type="evidence" value="ECO:0007669"/>
    <property type="project" value="UniProtKB-KW"/>
</dbReference>
<evidence type="ECO:0000313" key="17">
    <source>
        <dbReference type="Proteomes" id="UP000321685"/>
    </source>
</evidence>
<keyword evidence="7" id="KW-0285">Flavoprotein</keyword>
<dbReference type="Pfam" id="PF04324">
    <property type="entry name" value="Fer2_BFD"/>
    <property type="match status" value="1"/>
</dbReference>
<evidence type="ECO:0000256" key="6">
    <source>
        <dbReference type="ARBA" id="ARBA00022617"/>
    </source>
</evidence>
<evidence type="ECO:0000256" key="10">
    <source>
        <dbReference type="ARBA" id="ARBA00023002"/>
    </source>
</evidence>
<dbReference type="PRINTS" id="PR00368">
    <property type="entry name" value="FADPNR"/>
</dbReference>
<dbReference type="PRINTS" id="PR00469">
    <property type="entry name" value="PNDRDTASEII"/>
</dbReference>
<gene>
    <name evidence="16" type="primary">nasC</name>
    <name evidence="16" type="ORF">PSU4_44600</name>
</gene>
<dbReference type="Pfam" id="PF07992">
    <property type="entry name" value="Pyr_redox_2"/>
    <property type="match status" value="1"/>
</dbReference>
<evidence type="ECO:0000259" key="15">
    <source>
        <dbReference type="Pfam" id="PF18267"/>
    </source>
</evidence>
<dbReference type="PANTHER" id="PTHR43809:SF1">
    <property type="entry name" value="NITRITE REDUCTASE (NADH) LARGE SUBUNIT"/>
    <property type="match status" value="1"/>
</dbReference>
<accession>A0A511DL17</accession>
<dbReference type="InterPro" id="IPR036188">
    <property type="entry name" value="FAD/NAD-bd_sf"/>
</dbReference>
<name>A0A511DL17_9PSEU</name>
<reference evidence="16 17" key="1">
    <citation type="submission" date="2019-07" db="EMBL/GenBank/DDBJ databases">
        <title>Whole genome shotgun sequence of Pseudonocardia sulfidoxydans NBRC 16205.</title>
        <authorList>
            <person name="Hosoyama A."/>
            <person name="Uohara A."/>
            <person name="Ohji S."/>
            <person name="Ichikawa N."/>
        </authorList>
    </citation>
    <scope>NUCLEOTIDE SEQUENCE [LARGE SCALE GENOMIC DNA]</scope>
    <source>
        <strain evidence="16 17">NBRC 16205</strain>
    </source>
</reference>
<feature type="domain" description="FAD/NAD(P)-binding" evidence="14">
    <location>
        <begin position="3"/>
        <end position="270"/>
    </location>
</feature>
<comment type="caution">
    <text evidence="16">The sequence shown here is derived from an EMBL/GenBank/DDBJ whole genome shotgun (WGS) entry which is preliminary data.</text>
</comment>
<dbReference type="InterPro" id="IPR041854">
    <property type="entry name" value="BFD-like_2Fe2S-bd_dom_sf"/>
</dbReference>
<dbReference type="GO" id="GO:0051536">
    <property type="term" value="F:iron-sulfur cluster binding"/>
    <property type="evidence" value="ECO:0007669"/>
    <property type="project" value="UniProtKB-KW"/>
</dbReference>
<dbReference type="Gene3D" id="3.30.390.30">
    <property type="match status" value="1"/>
</dbReference>
<protein>
    <submittedName>
        <fullName evidence="16">FAD/NAD(P)-binding oxidoreductase</fullName>
    </submittedName>
</protein>
<dbReference type="InterPro" id="IPR007419">
    <property type="entry name" value="BFD-like_2Fe2S-bd_dom"/>
</dbReference>
<keyword evidence="9" id="KW-0274">FAD</keyword>
<organism evidence="16 17">
    <name type="scientific">Pseudonocardia sulfidoxydans NBRC 16205</name>
    <dbReference type="NCBI Taxonomy" id="1223511"/>
    <lineage>
        <taxon>Bacteria</taxon>
        <taxon>Bacillati</taxon>
        <taxon>Actinomycetota</taxon>
        <taxon>Actinomycetes</taxon>
        <taxon>Pseudonocardiales</taxon>
        <taxon>Pseudonocardiaceae</taxon>
        <taxon>Pseudonocardia</taxon>
    </lineage>
</organism>
<comment type="similarity">
    <text evidence="5">Belongs to the nitrite and sulfite reductase 4Fe-4S domain family.</text>
</comment>
<dbReference type="Pfam" id="PF18267">
    <property type="entry name" value="Rubredoxin_C"/>
    <property type="match status" value="1"/>
</dbReference>
<dbReference type="RefSeq" id="WP_147111847.1">
    <property type="nucleotide sequence ID" value="NZ_BJVJ01000056.1"/>
</dbReference>
<dbReference type="InterPro" id="IPR016156">
    <property type="entry name" value="FAD/NAD-linked_Rdtase_dimer_sf"/>
</dbReference>
<dbReference type="InterPro" id="IPR052034">
    <property type="entry name" value="NasD-like"/>
</dbReference>
<keyword evidence="8" id="KW-0479">Metal-binding</keyword>
<comment type="cofactor">
    <cofactor evidence="2">
        <name>[4Fe-4S] cluster</name>
        <dbReference type="ChEBI" id="CHEBI:49883"/>
    </cofactor>
</comment>
<dbReference type="Proteomes" id="UP000321685">
    <property type="component" value="Unassembled WGS sequence"/>
</dbReference>
<comment type="cofactor">
    <cofactor evidence="3">
        <name>FAD</name>
        <dbReference type="ChEBI" id="CHEBI:57692"/>
    </cofactor>
</comment>